<dbReference type="CDD" id="cd17557">
    <property type="entry name" value="REC_Rcp-like"/>
    <property type="match status" value="1"/>
</dbReference>
<dbReference type="InterPro" id="IPR011006">
    <property type="entry name" value="CheY-like_superfamily"/>
</dbReference>
<keyword evidence="6" id="KW-1185">Reference proteome</keyword>
<dbReference type="Proteomes" id="UP000315112">
    <property type="component" value="Unassembled WGS sequence"/>
</dbReference>
<dbReference type="PROSITE" id="PS50110">
    <property type="entry name" value="RESPONSE_REGULATORY"/>
    <property type="match status" value="1"/>
</dbReference>
<reference evidence="3 6" key="3">
    <citation type="submission" date="2019-12" db="EMBL/GenBank/DDBJ databases">
        <title>Draft Genome Sequences of Six Type Strains of the Genus Massilia.</title>
        <authorList>
            <person name="Miess H."/>
            <person name="Frediansyah A."/>
            <person name="Goeker M."/>
            <person name="Gross H."/>
        </authorList>
    </citation>
    <scope>NUCLEOTIDE SEQUENCE [LARGE SCALE GENOMIC DNA]</scope>
    <source>
        <strain evidence="3 6">DSM 26639</strain>
    </source>
</reference>
<dbReference type="Gene3D" id="3.40.50.2300">
    <property type="match status" value="1"/>
</dbReference>
<feature type="modified residue" description="4-aspartylphosphate" evidence="1">
    <location>
        <position position="61"/>
    </location>
</feature>
<sequence>MKVPNKPILLVEDDQVDVMTIRRALREIHVTNPVVTAENGEDALRYLRDAASDTPCIILLDLNMPIMNGIEFLQHAKADETLRRIPVIVLTTSEEQQDKVSSFDLGVAGYMAKPVDYRRFVEMMRSIDLYWTISEMP</sequence>
<reference evidence="4 5" key="1">
    <citation type="journal article" date="2015" name="Stand. Genomic Sci.">
        <title>Genomic Encyclopedia of Bacterial and Archaeal Type Strains, Phase III: the genomes of soil and plant-associated and newly described type strains.</title>
        <authorList>
            <person name="Whitman W.B."/>
            <person name="Woyke T."/>
            <person name="Klenk H.P."/>
            <person name="Zhou Y."/>
            <person name="Lilburn T.G."/>
            <person name="Beck B.J."/>
            <person name="De Vos P."/>
            <person name="Vandamme P."/>
            <person name="Eisen J.A."/>
            <person name="Garrity G."/>
            <person name="Hugenholtz P."/>
            <person name="Kyrpides N.C."/>
        </authorList>
    </citation>
    <scope>NUCLEOTIDE SEQUENCE [LARGE SCALE GENOMIC DNA]</scope>
    <source>
        <strain evidence="4 5">CGMCC 1.10685</strain>
    </source>
</reference>
<evidence type="ECO:0000313" key="4">
    <source>
        <dbReference type="EMBL" id="TWI46766.1"/>
    </source>
</evidence>
<dbReference type="EMBL" id="CP046904">
    <property type="protein sequence ID" value="QGZ37929.1"/>
    <property type="molecule type" value="Genomic_DNA"/>
</dbReference>
<dbReference type="InterPro" id="IPR001789">
    <property type="entry name" value="Sig_transdc_resp-reg_receiver"/>
</dbReference>
<dbReference type="OrthoDB" id="9793549at2"/>
<dbReference type="RefSeq" id="WP_145876486.1">
    <property type="nucleotide sequence ID" value="NZ_CP046904.1"/>
</dbReference>
<evidence type="ECO:0000313" key="6">
    <source>
        <dbReference type="Proteomes" id="UP000437862"/>
    </source>
</evidence>
<dbReference type="PANTHER" id="PTHR44520">
    <property type="entry name" value="RESPONSE REGULATOR RCP1-RELATED"/>
    <property type="match status" value="1"/>
</dbReference>
<evidence type="ECO:0000259" key="2">
    <source>
        <dbReference type="PROSITE" id="PS50110"/>
    </source>
</evidence>
<feature type="domain" description="Response regulatory" evidence="2">
    <location>
        <begin position="7"/>
        <end position="128"/>
    </location>
</feature>
<organism evidence="4 5">
    <name type="scientific">Pseudoduganella flava</name>
    <dbReference type="NCBI Taxonomy" id="871742"/>
    <lineage>
        <taxon>Bacteria</taxon>
        <taxon>Pseudomonadati</taxon>
        <taxon>Pseudomonadota</taxon>
        <taxon>Betaproteobacteria</taxon>
        <taxon>Burkholderiales</taxon>
        <taxon>Oxalobacteraceae</taxon>
        <taxon>Telluria group</taxon>
        <taxon>Pseudoduganella</taxon>
    </lineage>
</organism>
<evidence type="ECO:0000313" key="3">
    <source>
        <dbReference type="EMBL" id="QGZ37929.1"/>
    </source>
</evidence>
<dbReference type="PANTHER" id="PTHR44520:SF2">
    <property type="entry name" value="RESPONSE REGULATOR RCP1"/>
    <property type="match status" value="1"/>
</dbReference>
<dbReference type="Pfam" id="PF00072">
    <property type="entry name" value="Response_reg"/>
    <property type="match status" value="1"/>
</dbReference>
<dbReference type="Proteomes" id="UP000437862">
    <property type="component" value="Chromosome"/>
</dbReference>
<dbReference type="SMART" id="SM00448">
    <property type="entry name" value="REC"/>
    <property type="match status" value="1"/>
</dbReference>
<proteinExistence type="predicted"/>
<evidence type="ECO:0000256" key="1">
    <source>
        <dbReference type="PROSITE-ProRule" id="PRU00169"/>
    </source>
</evidence>
<evidence type="ECO:0000313" key="5">
    <source>
        <dbReference type="Proteomes" id="UP000315112"/>
    </source>
</evidence>
<name>A0A562PRR4_9BURK</name>
<dbReference type="EMBL" id="VLKW01000005">
    <property type="protein sequence ID" value="TWI46766.1"/>
    <property type="molecule type" value="Genomic_DNA"/>
</dbReference>
<dbReference type="GO" id="GO:0000160">
    <property type="term" value="P:phosphorelay signal transduction system"/>
    <property type="evidence" value="ECO:0007669"/>
    <property type="project" value="InterPro"/>
</dbReference>
<gene>
    <name evidence="3" type="ORF">GO485_01930</name>
    <name evidence="4" type="ORF">IP92_03129</name>
</gene>
<accession>A0A562PRR4</accession>
<reference evidence="4" key="2">
    <citation type="submission" date="2019-07" db="EMBL/GenBank/DDBJ databases">
        <authorList>
            <person name="Whitman W."/>
            <person name="Huntemann M."/>
            <person name="Clum A."/>
            <person name="Pillay M."/>
            <person name="Palaniappan K."/>
            <person name="Varghese N."/>
            <person name="Mikhailova N."/>
            <person name="Stamatis D."/>
            <person name="Reddy T."/>
            <person name="Daum C."/>
            <person name="Shapiro N."/>
            <person name="Ivanova N."/>
            <person name="Kyrpides N."/>
            <person name="Woyke T."/>
        </authorList>
    </citation>
    <scope>NUCLEOTIDE SEQUENCE</scope>
    <source>
        <strain evidence="4">CGMCC 1.10685</strain>
    </source>
</reference>
<dbReference type="InterPro" id="IPR052893">
    <property type="entry name" value="TCS_response_regulator"/>
</dbReference>
<keyword evidence="1" id="KW-0597">Phosphoprotein</keyword>
<dbReference type="SUPFAM" id="SSF52172">
    <property type="entry name" value="CheY-like"/>
    <property type="match status" value="1"/>
</dbReference>
<protein>
    <submittedName>
        <fullName evidence="3 4">Response regulator</fullName>
    </submittedName>
</protein>
<dbReference type="AlphaFoldDB" id="A0A562PRR4"/>